<evidence type="ECO:0000256" key="2">
    <source>
        <dbReference type="ARBA" id="ARBA00022553"/>
    </source>
</evidence>
<keyword evidence="2" id="KW-0597">Phosphoprotein</keyword>
<accession>A0A843X1L5</accession>
<organism evidence="7 8">
    <name type="scientific">Colocasia esculenta</name>
    <name type="common">Wild taro</name>
    <name type="synonym">Arum esculentum</name>
    <dbReference type="NCBI Taxonomy" id="4460"/>
    <lineage>
        <taxon>Eukaryota</taxon>
        <taxon>Viridiplantae</taxon>
        <taxon>Streptophyta</taxon>
        <taxon>Embryophyta</taxon>
        <taxon>Tracheophyta</taxon>
        <taxon>Spermatophyta</taxon>
        <taxon>Magnoliopsida</taxon>
        <taxon>Liliopsida</taxon>
        <taxon>Araceae</taxon>
        <taxon>Aroideae</taxon>
        <taxon>Colocasieae</taxon>
        <taxon>Colocasia</taxon>
    </lineage>
</organism>
<dbReference type="AlphaFoldDB" id="A0A843X1L5"/>
<evidence type="ECO:0000256" key="3">
    <source>
        <dbReference type="ARBA" id="ARBA00022786"/>
    </source>
</evidence>
<evidence type="ECO:0008006" key="9">
    <source>
        <dbReference type="Google" id="ProtNLM"/>
    </source>
</evidence>
<keyword evidence="3" id="KW-0833">Ubl conjugation pathway</keyword>
<feature type="domain" description="BTB" evidence="5">
    <location>
        <begin position="54"/>
        <end position="122"/>
    </location>
</feature>
<evidence type="ECO:0000256" key="4">
    <source>
        <dbReference type="PROSITE-ProRule" id="PRU00982"/>
    </source>
</evidence>
<gene>
    <name evidence="7" type="ORF">Taro_043896</name>
</gene>
<evidence type="ECO:0000259" key="6">
    <source>
        <dbReference type="PROSITE" id="PS51649"/>
    </source>
</evidence>
<dbReference type="InterPro" id="IPR043454">
    <property type="entry name" value="NPH3/RPT2-like"/>
</dbReference>
<dbReference type="SMART" id="SM00225">
    <property type="entry name" value="BTB"/>
    <property type="match status" value="1"/>
</dbReference>
<dbReference type="GO" id="GO:0016567">
    <property type="term" value="P:protein ubiquitination"/>
    <property type="evidence" value="ECO:0007669"/>
    <property type="project" value="UniProtKB-UniPathway"/>
</dbReference>
<dbReference type="Pfam" id="PF00651">
    <property type="entry name" value="BTB"/>
    <property type="match status" value="1"/>
</dbReference>
<comment type="pathway">
    <text evidence="1">Protein modification; protein ubiquitination.</text>
</comment>
<dbReference type="Pfam" id="PF03000">
    <property type="entry name" value="NPH3"/>
    <property type="match status" value="1"/>
</dbReference>
<dbReference type="SUPFAM" id="SSF54695">
    <property type="entry name" value="POZ domain"/>
    <property type="match status" value="1"/>
</dbReference>
<proteinExistence type="inferred from homology"/>
<feature type="domain" description="NPH3" evidence="6">
    <location>
        <begin position="209"/>
        <end position="482"/>
    </location>
</feature>
<dbReference type="PANTHER" id="PTHR32370">
    <property type="entry name" value="OS12G0117600 PROTEIN"/>
    <property type="match status" value="1"/>
</dbReference>
<dbReference type="UniPathway" id="UPA00143"/>
<dbReference type="InterPro" id="IPR011333">
    <property type="entry name" value="SKP1/BTB/POZ_sf"/>
</dbReference>
<dbReference type="Proteomes" id="UP000652761">
    <property type="component" value="Unassembled WGS sequence"/>
</dbReference>
<evidence type="ECO:0000259" key="5">
    <source>
        <dbReference type="PROSITE" id="PS50097"/>
    </source>
</evidence>
<dbReference type="EMBL" id="NMUH01004839">
    <property type="protein sequence ID" value="MQM10995.1"/>
    <property type="molecule type" value="Genomic_DNA"/>
</dbReference>
<name>A0A843X1L5_COLES</name>
<keyword evidence="8" id="KW-1185">Reference proteome</keyword>
<reference evidence="7" key="1">
    <citation type="submission" date="2017-07" db="EMBL/GenBank/DDBJ databases">
        <title>Taro Niue Genome Assembly and Annotation.</title>
        <authorList>
            <person name="Atibalentja N."/>
            <person name="Keating K."/>
            <person name="Fields C.J."/>
        </authorList>
    </citation>
    <scope>NUCLEOTIDE SEQUENCE</scope>
    <source>
        <strain evidence="7">Niue_2</strain>
        <tissue evidence="7">Leaf</tissue>
    </source>
</reference>
<dbReference type="PROSITE" id="PS51649">
    <property type="entry name" value="NPH3"/>
    <property type="match status" value="1"/>
</dbReference>
<evidence type="ECO:0000313" key="7">
    <source>
        <dbReference type="EMBL" id="MQM10995.1"/>
    </source>
</evidence>
<evidence type="ECO:0000313" key="8">
    <source>
        <dbReference type="Proteomes" id="UP000652761"/>
    </source>
</evidence>
<comment type="caution">
    <text evidence="7">The sequence shown here is derived from an EMBL/GenBank/DDBJ whole genome shotgun (WGS) entry which is preliminary data.</text>
</comment>
<dbReference type="PROSITE" id="PS50097">
    <property type="entry name" value="BTB"/>
    <property type="match status" value="1"/>
</dbReference>
<dbReference type="FunFam" id="3.30.710.10:FF:000168">
    <property type="entry name" value="BTB/POZ domain-containing protein At1g03010"/>
    <property type="match status" value="1"/>
</dbReference>
<dbReference type="InterPro" id="IPR000210">
    <property type="entry name" value="BTB/POZ_dom"/>
</dbReference>
<comment type="similarity">
    <text evidence="4">Belongs to the NPH3 family.</text>
</comment>
<evidence type="ECO:0000256" key="1">
    <source>
        <dbReference type="ARBA" id="ARBA00004906"/>
    </source>
</evidence>
<protein>
    <recommendedName>
        <fullName evidence="9">Root phototropism protein 2</fullName>
    </recommendedName>
</protein>
<sequence length="538" mass="58532">MACPGLEKVVEPFLPSSPELPGPAMAASALGSSSRRSLTMDRTARWVCSQDIPSDIRVKVGEASFPLHKFMLVAKSGYVRRRILESNKSDLAHIDLSEVPGGADAFERAAKFCYGVNFEITVHNVAALRCAAEYLEMTDKYCNGNLVNRTEEFLNNAAFKALSSAVAVLRSCERLLPMADQLNIVQRCVDAVSSKACNEAKAPSRTPDGWWAYELAALGPSSLRKILTAMRSRGATPQALATAVSAYAEKLLPDILSGKAPPPPGPDSEEVRTRQRGLLESIVSLLPDDAAFHVSFLCCLLRAAIFLESPVTCRKELEKRVSAALDQASVGDLLSVTLDYAGERVAEVDSVRRIVTGFVEREGRGGVLYGGGAAETAGGTQAHPRLDEIEREKVCSVMDPLKLSYEARLHASQNKRLPLQIMLHALYYDQLNLRSGGGGDPKATDAAADMRKQIMADSTLIQENEALRTELTRMKMFVSDMQKNHQGSSGSARKPTFFASVSKTLGKLNPFRQGSKDTSHISDGVEVAKPRRRRFSIS</sequence>
<dbReference type="InterPro" id="IPR027356">
    <property type="entry name" value="NPH3_dom"/>
</dbReference>
<dbReference type="Gene3D" id="3.30.710.10">
    <property type="entry name" value="Potassium Channel Kv1.1, Chain A"/>
    <property type="match status" value="1"/>
</dbReference>
<dbReference type="OrthoDB" id="624345at2759"/>